<organism evidence="2">
    <name type="scientific">Percolomonas cosmopolitus</name>
    <dbReference type="NCBI Taxonomy" id="63605"/>
    <lineage>
        <taxon>Eukaryota</taxon>
        <taxon>Discoba</taxon>
        <taxon>Heterolobosea</taxon>
        <taxon>Tetramitia</taxon>
        <taxon>Eutetramitia</taxon>
        <taxon>Percolomonadidae</taxon>
        <taxon>Percolomonas</taxon>
    </lineage>
</organism>
<name>A0A7S1PGB2_9EUKA</name>
<feature type="compositionally biased region" description="Gly residues" evidence="1">
    <location>
        <begin position="1"/>
        <end position="28"/>
    </location>
</feature>
<sequence length="134" mass="14628">MSFSFGGSGFGNTGGGTSGGFGSTGFGNTGQQQQQQQHQTQFQPQNAFCFQPSSSFANNNGVKKHSFKSTASITNGKENRKQRLQQKRQQKRSQILSESRNQNSAFGWTLTVDMTPSGSRSSAKKKSGFPRHLR</sequence>
<feature type="region of interest" description="Disordered" evidence="1">
    <location>
        <begin position="1"/>
        <end position="134"/>
    </location>
</feature>
<feature type="compositionally biased region" description="Basic residues" evidence="1">
    <location>
        <begin position="122"/>
        <end position="134"/>
    </location>
</feature>
<feature type="compositionally biased region" description="Polar residues" evidence="1">
    <location>
        <begin position="44"/>
        <end position="61"/>
    </location>
</feature>
<accession>A0A7S1PGB2</accession>
<evidence type="ECO:0000256" key="1">
    <source>
        <dbReference type="SAM" id="MobiDB-lite"/>
    </source>
</evidence>
<dbReference type="EMBL" id="HBGD01002382">
    <property type="protein sequence ID" value="CAD9078758.1"/>
    <property type="molecule type" value="Transcribed_RNA"/>
</dbReference>
<feature type="compositionally biased region" description="Basic residues" evidence="1">
    <location>
        <begin position="80"/>
        <end position="91"/>
    </location>
</feature>
<gene>
    <name evidence="2" type="ORF">PCOS0759_LOCUS1990</name>
</gene>
<dbReference type="AlphaFoldDB" id="A0A7S1PGB2"/>
<reference evidence="2" key="1">
    <citation type="submission" date="2021-01" db="EMBL/GenBank/DDBJ databases">
        <authorList>
            <person name="Corre E."/>
            <person name="Pelletier E."/>
            <person name="Niang G."/>
            <person name="Scheremetjew M."/>
            <person name="Finn R."/>
            <person name="Kale V."/>
            <person name="Holt S."/>
            <person name="Cochrane G."/>
            <person name="Meng A."/>
            <person name="Brown T."/>
            <person name="Cohen L."/>
        </authorList>
    </citation>
    <scope>NUCLEOTIDE SEQUENCE</scope>
    <source>
        <strain evidence="2">WS</strain>
    </source>
</reference>
<evidence type="ECO:0000313" key="2">
    <source>
        <dbReference type="EMBL" id="CAD9078758.1"/>
    </source>
</evidence>
<protein>
    <submittedName>
        <fullName evidence="2">Uncharacterized protein</fullName>
    </submittedName>
</protein>
<feature type="compositionally biased region" description="Polar residues" evidence="1">
    <location>
        <begin position="95"/>
        <end position="116"/>
    </location>
</feature>
<feature type="compositionally biased region" description="Low complexity" evidence="1">
    <location>
        <begin position="29"/>
        <end position="43"/>
    </location>
</feature>
<proteinExistence type="predicted"/>